<reference evidence="2" key="2">
    <citation type="journal article" date="2015" name="Data Brief">
        <title>Shoot transcriptome of the giant reed, Arundo donax.</title>
        <authorList>
            <person name="Barrero R.A."/>
            <person name="Guerrero F.D."/>
            <person name="Moolhuijzen P."/>
            <person name="Goolsby J.A."/>
            <person name="Tidwell J."/>
            <person name="Bellgard S.E."/>
            <person name="Bellgard M.I."/>
        </authorList>
    </citation>
    <scope>NUCLEOTIDE SEQUENCE</scope>
    <source>
        <tissue evidence="2">Shoot tissue taken approximately 20 cm above the soil surface</tissue>
    </source>
</reference>
<protein>
    <submittedName>
        <fullName evidence="2">Uncharacterized protein</fullName>
    </submittedName>
</protein>
<feature type="region of interest" description="Disordered" evidence="1">
    <location>
        <begin position="1"/>
        <end position="27"/>
    </location>
</feature>
<sequence>MSSRKHMDRSSWFPSNLGFPGVSLLIG</sequence>
<evidence type="ECO:0000313" key="2">
    <source>
        <dbReference type="EMBL" id="JAE36754.1"/>
    </source>
</evidence>
<proteinExistence type="predicted"/>
<dbReference type="EMBL" id="GBRH01161142">
    <property type="protein sequence ID" value="JAE36754.1"/>
    <property type="molecule type" value="Transcribed_RNA"/>
</dbReference>
<evidence type="ECO:0000256" key="1">
    <source>
        <dbReference type="SAM" id="MobiDB-lite"/>
    </source>
</evidence>
<name>A0A0A9HLN3_ARUDO</name>
<organism evidence="2">
    <name type="scientific">Arundo donax</name>
    <name type="common">Giant reed</name>
    <name type="synonym">Donax arundinaceus</name>
    <dbReference type="NCBI Taxonomy" id="35708"/>
    <lineage>
        <taxon>Eukaryota</taxon>
        <taxon>Viridiplantae</taxon>
        <taxon>Streptophyta</taxon>
        <taxon>Embryophyta</taxon>
        <taxon>Tracheophyta</taxon>
        <taxon>Spermatophyta</taxon>
        <taxon>Magnoliopsida</taxon>
        <taxon>Liliopsida</taxon>
        <taxon>Poales</taxon>
        <taxon>Poaceae</taxon>
        <taxon>PACMAD clade</taxon>
        <taxon>Arundinoideae</taxon>
        <taxon>Arundineae</taxon>
        <taxon>Arundo</taxon>
    </lineage>
</organism>
<dbReference type="AlphaFoldDB" id="A0A0A9HLN3"/>
<reference evidence="2" key="1">
    <citation type="submission" date="2014-09" db="EMBL/GenBank/DDBJ databases">
        <authorList>
            <person name="Magalhaes I.L.F."/>
            <person name="Oliveira U."/>
            <person name="Santos F.R."/>
            <person name="Vidigal T.H.D.A."/>
            <person name="Brescovit A.D."/>
            <person name="Santos A.J."/>
        </authorList>
    </citation>
    <scope>NUCLEOTIDE SEQUENCE</scope>
    <source>
        <tissue evidence="2">Shoot tissue taken approximately 20 cm above the soil surface</tissue>
    </source>
</reference>
<accession>A0A0A9HLN3</accession>